<dbReference type="Proteomes" id="UP000817854">
    <property type="component" value="Unassembled WGS sequence"/>
</dbReference>
<reference evidence="1 2" key="2">
    <citation type="submission" date="2019-05" db="EMBL/GenBank/DDBJ databases">
        <authorList>
            <person name="Lianzixin W."/>
        </authorList>
    </citation>
    <scope>NUCLEOTIDE SEQUENCE [LARGE SCALE GENOMIC DNA]</scope>
    <source>
        <strain evidence="1 2">EC11</strain>
    </source>
</reference>
<reference evidence="2" key="1">
    <citation type="submission" date="2019-05" db="EMBL/GenBank/DDBJ databases">
        <title>Flavobacterium profundi sp. nov., isolated from a deep-sea seamount.</title>
        <authorList>
            <person name="Zhang D.-C."/>
        </authorList>
    </citation>
    <scope>NUCLEOTIDE SEQUENCE [LARGE SCALE GENOMIC DNA]</scope>
    <source>
        <strain evidence="2">EC11</strain>
    </source>
</reference>
<name>A0ABX0IPG7_9FLAO</name>
<evidence type="ECO:0000313" key="1">
    <source>
        <dbReference type="EMBL" id="NHN25700.1"/>
    </source>
</evidence>
<sequence length="146" mass="17163">MRNIFIMSILIINFSCSKDDFIVNPRSVKESKERNAFIKEFVGDNSIITINNNKYLLKEIYLSYKIDSKKVHKQAMSLIFKTIDFKTQKLDCPDDYTKFELIVGDKKYDMSTNSRNLVSTIPINTSNFTLIYYDKKIKNSINFKEK</sequence>
<reference evidence="1 2" key="3">
    <citation type="submission" date="2020-02" db="EMBL/GenBank/DDBJ databases">
        <title>Flavobacterium profundi sp. nov., isolated from a deep-sea seamount.</title>
        <authorList>
            <person name="Zhang D.-C."/>
        </authorList>
    </citation>
    <scope>NUCLEOTIDE SEQUENCE [LARGE SCALE GENOMIC DNA]</scope>
    <source>
        <strain evidence="1 2">EC11</strain>
    </source>
</reference>
<gene>
    <name evidence="1" type="ORF">FIA58_008415</name>
</gene>
<proteinExistence type="predicted"/>
<protein>
    <recommendedName>
        <fullName evidence="3">Lipoprotein</fullName>
    </recommendedName>
</protein>
<organism evidence="1 2">
    <name type="scientific">Flavobacterium jejuense</name>
    <dbReference type="NCBI Taxonomy" id="1544455"/>
    <lineage>
        <taxon>Bacteria</taxon>
        <taxon>Pseudomonadati</taxon>
        <taxon>Bacteroidota</taxon>
        <taxon>Flavobacteriia</taxon>
        <taxon>Flavobacteriales</taxon>
        <taxon>Flavobacteriaceae</taxon>
        <taxon>Flavobacterium</taxon>
    </lineage>
</organism>
<keyword evidence="2" id="KW-1185">Reference proteome</keyword>
<dbReference type="EMBL" id="VEVQ02000004">
    <property type="protein sequence ID" value="NHN25700.1"/>
    <property type="molecule type" value="Genomic_DNA"/>
</dbReference>
<dbReference type="RefSeq" id="WP_140962036.1">
    <property type="nucleotide sequence ID" value="NZ_VEVQ02000004.1"/>
</dbReference>
<evidence type="ECO:0008006" key="3">
    <source>
        <dbReference type="Google" id="ProtNLM"/>
    </source>
</evidence>
<accession>A0ABX0IPG7</accession>
<evidence type="ECO:0000313" key="2">
    <source>
        <dbReference type="Proteomes" id="UP000817854"/>
    </source>
</evidence>
<comment type="caution">
    <text evidence="1">The sequence shown here is derived from an EMBL/GenBank/DDBJ whole genome shotgun (WGS) entry which is preliminary data.</text>
</comment>